<gene>
    <name evidence="1" type="ORF">E4U03_04035</name>
</gene>
<proteinExistence type="predicted"/>
<dbReference type="RefSeq" id="WP_135011718.1">
    <property type="nucleotide sequence ID" value="NZ_JADGLK010000010.1"/>
</dbReference>
<sequence>MPEATNLSIDELTKVLSAPRLKTYQLAYYQLGFSDVTGLYTWNAKVSAALILPAHFAEISIRNVADEVLTTVYGEKWPWSPGFVQSLPHRQSQNLIRTRSSYTTTGKVIAELKLVFWQQLFTQRHDNRLWLPYLAPAMPHSPTRDPRLLRSEIRESIERIRTLRNRIAHHEPVFPRDLTEDLAVMLNLISYRSEATGEWVKSLEEASFLISTLPVSPTSSRST</sequence>
<dbReference type="Proteomes" id="UP000297951">
    <property type="component" value="Unassembled WGS sequence"/>
</dbReference>
<dbReference type="EMBL" id="SPQC01000010">
    <property type="protein sequence ID" value="TFU23135.1"/>
    <property type="molecule type" value="Genomic_DNA"/>
</dbReference>
<evidence type="ECO:0000313" key="1">
    <source>
        <dbReference type="EMBL" id="TFU23135.1"/>
    </source>
</evidence>
<reference evidence="1 2" key="1">
    <citation type="submission" date="2019-03" db="EMBL/GenBank/DDBJ databases">
        <title>Diversity of the mouse oral microbiome.</title>
        <authorList>
            <person name="Joseph S."/>
            <person name="Aduse-Opoku J."/>
            <person name="Curtis M."/>
            <person name="Wade W."/>
            <person name="Hashim A."/>
        </authorList>
    </citation>
    <scope>NUCLEOTIDE SEQUENCE [LARGE SCALE GENOMIC DNA]</scope>
    <source>
        <strain evidence="2">irhom_31</strain>
    </source>
</reference>
<protein>
    <recommendedName>
        <fullName evidence="3">Abi-like protein</fullName>
    </recommendedName>
</protein>
<comment type="caution">
    <text evidence="1">The sequence shown here is derived from an EMBL/GenBank/DDBJ whole genome shotgun (WGS) entry which is preliminary data.</text>
</comment>
<evidence type="ECO:0000313" key="2">
    <source>
        <dbReference type="Proteomes" id="UP000297951"/>
    </source>
</evidence>
<organism evidence="1 2">
    <name type="scientific">Rothia nasimurium</name>
    <dbReference type="NCBI Taxonomy" id="85336"/>
    <lineage>
        <taxon>Bacteria</taxon>
        <taxon>Bacillati</taxon>
        <taxon>Actinomycetota</taxon>
        <taxon>Actinomycetes</taxon>
        <taxon>Micrococcales</taxon>
        <taxon>Micrococcaceae</taxon>
        <taxon>Rothia</taxon>
    </lineage>
</organism>
<dbReference type="AlphaFoldDB" id="A0A4Y9F4S9"/>
<name>A0A4Y9F4S9_9MICC</name>
<accession>A0A4Y9F4S9</accession>
<evidence type="ECO:0008006" key="3">
    <source>
        <dbReference type="Google" id="ProtNLM"/>
    </source>
</evidence>
<dbReference type="OrthoDB" id="3418622at2"/>